<accession>A0A0M8MYU1</accession>
<name>A0A0M8MYU1_ESCWE</name>
<comment type="caution">
    <text evidence="3">The sequence shown here is derived from an EMBL/GenBank/DDBJ whole genome shotgun (WGS) entry which is preliminary data.</text>
</comment>
<keyword evidence="2 3" id="KW-0812">Transmembrane</keyword>
<dbReference type="STRING" id="150374.A0A0M8MYU1"/>
<sequence>MQRLEHLGDAASKKQRAWLVYAVGSGMCAAFNGVFAKLTTTQLTGELSVAIADALSLGHHEHIIQLLCRAIFFALNLAFNGIMWTLFTTALTKSSSATQVAVLNSSSNFLITALAGMLIFSEALPPMWWAGAALLVAGSVVAGRRDREADKGDAAAAPAPADIQVDELRADSSAPYRDNDGDDDDVPDLGRL</sequence>
<feature type="compositionally biased region" description="Acidic residues" evidence="1">
    <location>
        <begin position="180"/>
        <end position="192"/>
    </location>
</feature>
<organism evidence="3 4">
    <name type="scientific">Escovopsis weberi</name>
    <dbReference type="NCBI Taxonomy" id="150374"/>
    <lineage>
        <taxon>Eukaryota</taxon>
        <taxon>Fungi</taxon>
        <taxon>Dikarya</taxon>
        <taxon>Ascomycota</taxon>
        <taxon>Pezizomycotina</taxon>
        <taxon>Sordariomycetes</taxon>
        <taxon>Hypocreomycetidae</taxon>
        <taxon>Hypocreales</taxon>
        <taxon>Hypocreaceae</taxon>
        <taxon>Escovopsis</taxon>
    </lineage>
</organism>
<dbReference type="EMBL" id="LGSR01000008">
    <property type="protein sequence ID" value="KOS21558.1"/>
    <property type="molecule type" value="Genomic_DNA"/>
</dbReference>
<feature type="transmembrane region" description="Helical" evidence="2">
    <location>
        <begin position="100"/>
        <end position="120"/>
    </location>
</feature>
<feature type="transmembrane region" description="Helical" evidence="2">
    <location>
        <begin position="126"/>
        <end position="143"/>
    </location>
</feature>
<dbReference type="AlphaFoldDB" id="A0A0M8MYU1"/>
<dbReference type="InterPro" id="IPR037185">
    <property type="entry name" value="EmrE-like"/>
</dbReference>
<dbReference type="PANTHER" id="PTHR31965">
    <property type="entry name" value="TRANSMEMBRANE PROTEIN 42"/>
    <property type="match status" value="1"/>
</dbReference>
<gene>
    <name evidence="3" type="ORF">ESCO_005188</name>
</gene>
<keyword evidence="4" id="KW-1185">Reference proteome</keyword>
<dbReference type="SUPFAM" id="SSF103481">
    <property type="entry name" value="Multidrug resistance efflux transporter EmrE"/>
    <property type="match status" value="1"/>
</dbReference>
<feature type="transmembrane region" description="Helical" evidence="2">
    <location>
        <begin position="63"/>
        <end position="88"/>
    </location>
</feature>
<dbReference type="OrthoDB" id="5854584at2759"/>
<evidence type="ECO:0000256" key="1">
    <source>
        <dbReference type="SAM" id="MobiDB-lite"/>
    </source>
</evidence>
<dbReference type="Proteomes" id="UP000053831">
    <property type="component" value="Unassembled WGS sequence"/>
</dbReference>
<reference evidence="3 4" key="1">
    <citation type="submission" date="2015-07" db="EMBL/GenBank/DDBJ databases">
        <title>The genome of the fungus Escovopsis weberi, a specialized disease agent of ant agriculture.</title>
        <authorList>
            <person name="de Man T.J."/>
            <person name="Stajich J.E."/>
            <person name="Kubicek C.P."/>
            <person name="Chenthamara K."/>
            <person name="Atanasova L."/>
            <person name="Druzhinina I.S."/>
            <person name="Birnbaum S."/>
            <person name="Barribeau S.M."/>
            <person name="Teiling C."/>
            <person name="Suen G."/>
            <person name="Currie C."/>
            <person name="Gerardo N.M."/>
        </authorList>
    </citation>
    <scope>NUCLEOTIDE SEQUENCE [LARGE SCALE GENOMIC DNA]</scope>
</reference>
<proteinExistence type="predicted"/>
<feature type="region of interest" description="Disordered" evidence="1">
    <location>
        <begin position="149"/>
        <end position="192"/>
    </location>
</feature>
<keyword evidence="2" id="KW-0472">Membrane</keyword>
<keyword evidence="2" id="KW-1133">Transmembrane helix</keyword>
<evidence type="ECO:0000313" key="4">
    <source>
        <dbReference type="Proteomes" id="UP000053831"/>
    </source>
</evidence>
<dbReference type="PANTHER" id="PTHR31965:SF1">
    <property type="entry name" value="TRANSMEMBRANE PROTEIN 42"/>
    <property type="match status" value="1"/>
</dbReference>
<evidence type="ECO:0000313" key="3">
    <source>
        <dbReference type="EMBL" id="KOS21558.1"/>
    </source>
</evidence>
<feature type="transmembrane region" description="Helical" evidence="2">
    <location>
        <begin position="18"/>
        <end position="38"/>
    </location>
</feature>
<evidence type="ECO:0000256" key="2">
    <source>
        <dbReference type="SAM" id="Phobius"/>
    </source>
</evidence>
<dbReference type="InterPro" id="IPR039632">
    <property type="entry name" value="TMEM42"/>
</dbReference>
<protein>
    <submittedName>
        <fullName evidence="3">Transmembrane protein 42</fullName>
    </submittedName>
</protein>